<dbReference type="AlphaFoldDB" id="A0A4R3KB31"/>
<keyword evidence="2" id="KW-0472">Membrane</keyword>
<organism evidence="4 5">
    <name type="scientific">Tepidibacillus fermentans</name>
    <dbReference type="NCBI Taxonomy" id="1281767"/>
    <lineage>
        <taxon>Bacteria</taxon>
        <taxon>Bacillati</taxon>
        <taxon>Bacillota</taxon>
        <taxon>Bacilli</taxon>
        <taxon>Bacillales</taxon>
        <taxon>Bacillaceae</taxon>
        <taxon>Tepidibacillus</taxon>
    </lineage>
</organism>
<evidence type="ECO:0000259" key="3">
    <source>
        <dbReference type="SMART" id="SM00849"/>
    </source>
</evidence>
<dbReference type="SMART" id="SM00849">
    <property type="entry name" value="Lactamase_B"/>
    <property type="match status" value="1"/>
</dbReference>
<feature type="transmembrane region" description="Helical" evidence="2">
    <location>
        <begin position="71"/>
        <end position="92"/>
    </location>
</feature>
<dbReference type="InterPro" id="IPR052159">
    <property type="entry name" value="Competence_DNA_uptake"/>
</dbReference>
<proteinExistence type="predicted"/>
<protein>
    <submittedName>
        <fullName evidence="4">Beta-lactamase superfamily II metal-dependent hydrolase</fullName>
    </submittedName>
</protein>
<evidence type="ECO:0000256" key="1">
    <source>
        <dbReference type="SAM" id="MobiDB-lite"/>
    </source>
</evidence>
<dbReference type="EMBL" id="SMAB01000017">
    <property type="protein sequence ID" value="TCS80344.1"/>
    <property type="molecule type" value="Genomic_DNA"/>
</dbReference>
<dbReference type="RefSeq" id="WP_243643820.1">
    <property type="nucleotide sequence ID" value="NZ_SMAB01000017.1"/>
</dbReference>
<reference evidence="4 5" key="1">
    <citation type="submission" date="2019-03" db="EMBL/GenBank/DDBJ databases">
        <title>Genomic Encyclopedia of Type Strains, Phase IV (KMG-IV): sequencing the most valuable type-strain genomes for metagenomic binning, comparative biology and taxonomic classification.</title>
        <authorList>
            <person name="Goeker M."/>
        </authorList>
    </citation>
    <scope>NUCLEOTIDE SEQUENCE [LARGE SCALE GENOMIC DNA]</scope>
    <source>
        <strain evidence="4 5">DSM 23802</strain>
    </source>
</reference>
<dbReference type="Proteomes" id="UP000295788">
    <property type="component" value="Unassembled WGS sequence"/>
</dbReference>
<gene>
    <name evidence="4" type="ORF">EDD72_11711</name>
</gene>
<dbReference type="PANTHER" id="PTHR30619:SF7">
    <property type="entry name" value="BETA-LACTAMASE DOMAIN PROTEIN"/>
    <property type="match status" value="1"/>
</dbReference>
<comment type="caution">
    <text evidence="4">The sequence shown here is derived from an EMBL/GenBank/DDBJ whole genome shotgun (WGS) entry which is preliminary data.</text>
</comment>
<dbReference type="SUPFAM" id="SSF56281">
    <property type="entry name" value="Metallo-hydrolase/oxidoreductase"/>
    <property type="match status" value="1"/>
</dbReference>
<name>A0A4R3KB31_9BACI</name>
<dbReference type="CDD" id="cd07731">
    <property type="entry name" value="ComA-like_MBL-fold"/>
    <property type="match status" value="1"/>
</dbReference>
<evidence type="ECO:0000313" key="4">
    <source>
        <dbReference type="EMBL" id="TCS80344.1"/>
    </source>
</evidence>
<feature type="region of interest" description="Disordered" evidence="1">
    <location>
        <begin position="119"/>
        <end position="152"/>
    </location>
</feature>
<keyword evidence="2" id="KW-1133">Transmembrane helix</keyword>
<evidence type="ECO:0000313" key="5">
    <source>
        <dbReference type="Proteomes" id="UP000295788"/>
    </source>
</evidence>
<feature type="domain" description="Metallo-beta-lactamase" evidence="3">
    <location>
        <begin position="164"/>
        <end position="360"/>
    </location>
</feature>
<feature type="transmembrane region" description="Helical" evidence="2">
    <location>
        <begin position="29"/>
        <end position="50"/>
    </location>
</feature>
<feature type="region of interest" description="Disordered" evidence="1">
    <location>
        <begin position="411"/>
        <end position="438"/>
    </location>
</feature>
<dbReference type="Pfam" id="PF00753">
    <property type="entry name" value="Lactamase_B"/>
    <property type="match status" value="1"/>
</dbReference>
<dbReference type="PANTHER" id="PTHR30619">
    <property type="entry name" value="DNA INTERNALIZATION/COMPETENCE PROTEIN COMEC/REC2"/>
    <property type="match status" value="1"/>
</dbReference>
<keyword evidence="4" id="KW-0378">Hydrolase</keyword>
<keyword evidence="5" id="KW-1185">Reference proteome</keyword>
<feature type="compositionally biased region" description="Low complexity" evidence="1">
    <location>
        <begin position="121"/>
        <end position="152"/>
    </location>
</feature>
<dbReference type="InterPro" id="IPR035681">
    <property type="entry name" value="ComA-like_MBL"/>
</dbReference>
<accession>A0A4R3KB31</accession>
<keyword evidence="2" id="KW-0812">Transmembrane</keyword>
<dbReference type="GO" id="GO:0016787">
    <property type="term" value="F:hydrolase activity"/>
    <property type="evidence" value="ECO:0007669"/>
    <property type="project" value="UniProtKB-KW"/>
</dbReference>
<dbReference type="Gene3D" id="3.60.15.10">
    <property type="entry name" value="Ribonuclease Z/Hydroxyacylglutathione hydrolase-like"/>
    <property type="match status" value="1"/>
</dbReference>
<dbReference type="InterPro" id="IPR036866">
    <property type="entry name" value="RibonucZ/Hydroxyglut_hydro"/>
</dbReference>
<dbReference type="InterPro" id="IPR001279">
    <property type="entry name" value="Metallo-B-lactamas"/>
</dbReference>
<evidence type="ECO:0000256" key="2">
    <source>
        <dbReference type="SAM" id="Phobius"/>
    </source>
</evidence>
<feature type="compositionally biased region" description="Low complexity" evidence="1">
    <location>
        <begin position="411"/>
        <end position="436"/>
    </location>
</feature>
<sequence>MGYIVALLILIALPYYVYLEAQKRGMNSILWFVGSILFPIIVPIVFFITKRKISVSQSANYIPPGFRSKKLWKMGVAGFAYLILVSAVFAAGRAPSIPTSEKTSTVEKQETTNTQVVKSIQTNQNQATTTNTSNGTPVSNEPTTTTNEPTPTGKLEVRFLNVGQGDATLVKFPSGKVMLVDGGNNQYGQAVVNYIKDAGVKSIDIMVATHPDADHIGGLDVVLQNFVVKKFYAPKVANNTKSYEDMLLAVKNEGIGISSATAGVKLDVGAGATAEMVGPIKNYGSSDMNNNSAVIRIVHGSTSFLLTGDAEIESESDMIASGKTLKSTVLKVGHHGSKSSTSLSFLNAVSPSYAVISVGHNNYGHPTTEILNRLSSKGIKIFRTDKQGTIIATSNGSKVVFNSNPMSYAPTKVTTTTSKPKSTTTNKTDTKTTTSSGDCSKPLIKGNISSSGEKIYHVPGGAYYDRTIAEEMFCTEEQAIKAGYRKSKR</sequence>